<keyword evidence="1" id="KW-0732">Signal</keyword>
<feature type="domain" description="C-type lectin" evidence="2">
    <location>
        <begin position="48"/>
        <end position="163"/>
    </location>
</feature>
<evidence type="ECO:0000259" key="2">
    <source>
        <dbReference type="PROSITE" id="PS50041"/>
    </source>
</evidence>
<dbReference type="RefSeq" id="XP_023173841.2">
    <property type="nucleotide sequence ID" value="XM_023318073.2"/>
</dbReference>
<dbReference type="OrthoDB" id="6340082at2759"/>
<dbReference type="InterPro" id="IPR001304">
    <property type="entry name" value="C-type_lectin-like"/>
</dbReference>
<accession>A0A6J1M461</accession>
<evidence type="ECO:0000256" key="1">
    <source>
        <dbReference type="SAM" id="SignalP"/>
    </source>
</evidence>
<dbReference type="GeneID" id="111601485"/>
<dbReference type="InterPro" id="IPR016186">
    <property type="entry name" value="C-type_lectin-like/link_sf"/>
</dbReference>
<dbReference type="PROSITE" id="PS50041">
    <property type="entry name" value="C_TYPE_LECTIN_2"/>
    <property type="match status" value="1"/>
</dbReference>
<feature type="signal peptide" evidence="1">
    <location>
        <begin position="1"/>
        <end position="18"/>
    </location>
</feature>
<organism evidence="3 4">
    <name type="scientific">Drosophila hydei</name>
    <name type="common">Fruit fly</name>
    <dbReference type="NCBI Taxonomy" id="7224"/>
    <lineage>
        <taxon>Eukaryota</taxon>
        <taxon>Metazoa</taxon>
        <taxon>Ecdysozoa</taxon>
        <taxon>Arthropoda</taxon>
        <taxon>Hexapoda</taxon>
        <taxon>Insecta</taxon>
        <taxon>Pterygota</taxon>
        <taxon>Neoptera</taxon>
        <taxon>Endopterygota</taxon>
        <taxon>Diptera</taxon>
        <taxon>Brachycera</taxon>
        <taxon>Muscomorpha</taxon>
        <taxon>Ephydroidea</taxon>
        <taxon>Drosophilidae</taxon>
        <taxon>Drosophila</taxon>
    </lineage>
</organism>
<dbReference type="InterPro" id="IPR050111">
    <property type="entry name" value="C-type_lectin/snaclec_domain"/>
</dbReference>
<dbReference type="KEGG" id="dhe:111601485"/>
<evidence type="ECO:0000313" key="3">
    <source>
        <dbReference type="Proteomes" id="UP000504633"/>
    </source>
</evidence>
<dbReference type="PANTHER" id="PTHR22803">
    <property type="entry name" value="MANNOSE, PHOSPHOLIPASE, LECTIN RECEPTOR RELATED"/>
    <property type="match status" value="1"/>
</dbReference>
<dbReference type="OMA" id="FRMNNWK"/>
<sequence>MRCSLFVLLGVCLYSTSAYDFNYPSKPEINVTCDNSEEQNYVRLGEKYYFRGPSKVNWFEAAHICRKFGGDLALIESEDEMAVISNYLESQDKDGWYWISGNDLVTVHKFMSIADGLPLKFTSWSAGQPDFPGKEQCMHLWFRDSAFRMNNWKCTEKAKYLCQRQNYTRCSDSC</sequence>
<name>A0A6J1M461_DROHY</name>
<reference evidence="4" key="1">
    <citation type="submission" date="2025-08" db="UniProtKB">
        <authorList>
            <consortium name="RefSeq"/>
        </authorList>
    </citation>
    <scope>IDENTIFICATION</scope>
    <source>
        <strain evidence="4">15085-1641.00</strain>
        <tissue evidence="4">Whole body</tissue>
    </source>
</reference>
<protein>
    <submittedName>
        <fullName evidence="4">C-type lectin 37Db-like</fullName>
    </submittedName>
</protein>
<dbReference type="SMART" id="SM00034">
    <property type="entry name" value="CLECT"/>
    <property type="match status" value="1"/>
</dbReference>
<dbReference type="Pfam" id="PF00059">
    <property type="entry name" value="Lectin_C"/>
    <property type="match status" value="1"/>
</dbReference>
<gene>
    <name evidence="4" type="primary">LOC111601485</name>
</gene>
<dbReference type="InterPro" id="IPR016187">
    <property type="entry name" value="CTDL_fold"/>
</dbReference>
<dbReference type="SUPFAM" id="SSF56436">
    <property type="entry name" value="C-type lectin-like"/>
    <property type="match status" value="1"/>
</dbReference>
<feature type="chain" id="PRO_5026937135" evidence="1">
    <location>
        <begin position="19"/>
        <end position="174"/>
    </location>
</feature>
<dbReference type="CDD" id="cd00037">
    <property type="entry name" value="CLECT"/>
    <property type="match status" value="1"/>
</dbReference>
<dbReference type="Proteomes" id="UP000504633">
    <property type="component" value="Unplaced"/>
</dbReference>
<dbReference type="Gene3D" id="3.10.100.10">
    <property type="entry name" value="Mannose-Binding Protein A, subunit A"/>
    <property type="match status" value="1"/>
</dbReference>
<evidence type="ECO:0000313" key="4">
    <source>
        <dbReference type="RefSeq" id="XP_023173841.2"/>
    </source>
</evidence>
<dbReference type="AlphaFoldDB" id="A0A6J1M461"/>
<keyword evidence="3" id="KW-1185">Reference proteome</keyword>
<proteinExistence type="predicted"/>